<evidence type="ECO:0000256" key="4">
    <source>
        <dbReference type="SAM" id="Phobius"/>
    </source>
</evidence>
<feature type="transmembrane region" description="Helical" evidence="4">
    <location>
        <begin position="535"/>
        <end position="559"/>
    </location>
</feature>
<evidence type="ECO:0000313" key="7">
    <source>
        <dbReference type="EMBL" id="CAL1159453.1"/>
    </source>
</evidence>
<keyword evidence="2" id="KW-0012">Acyltransferase</keyword>
<evidence type="ECO:0000313" key="8">
    <source>
        <dbReference type="EMBL" id="CAL4793390.1"/>
    </source>
</evidence>
<dbReference type="Proteomes" id="UP001152797">
    <property type="component" value="Unassembled WGS sequence"/>
</dbReference>
<evidence type="ECO:0000313" key="6">
    <source>
        <dbReference type="EMBL" id="CAI4006078.1"/>
    </source>
</evidence>
<keyword evidence="4" id="KW-0812">Transmembrane</keyword>
<gene>
    <name evidence="6" type="ORF">C1SCF055_LOCUS31751</name>
</gene>
<evidence type="ECO:0000256" key="1">
    <source>
        <dbReference type="ARBA" id="ARBA00022679"/>
    </source>
</evidence>
<comment type="caution">
    <text evidence="6">The sequence shown here is derived from an EMBL/GenBank/DDBJ whole genome shotgun (WGS) entry which is preliminary data.</text>
</comment>
<keyword evidence="1" id="KW-0808">Transferase</keyword>
<feature type="region of interest" description="Disordered" evidence="3">
    <location>
        <begin position="295"/>
        <end position="336"/>
    </location>
</feature>
<evidence type="ECO:0000259" key="5">
    <source>
        <dbReference type="PROSITE" id="PS51186"/>
    </source>
</evidence>
<evidence type="ECO:0000256" key="2">
    <source>
        <dbReference type="ARBA" id="ARBA00023315"/>
    </source>
</evidence>
<keyword evidence="4" id="KW-0472">Membrane</keyword>
<dbReference type="PANTHER" id="PTHR43420">
    <property type="entry name" value="ACETYLTRANSFERASE"/>
    <property type="match status" value="1"/>
</dbReference>
<feature type="compositionally biased region" description="Acidic residues" evidence="3">
    <location>
        <begin position="313"/>
        <end position="336"/>
    </location>
</feature>
<dbReference type="InterPro" id="IPR050680">
    <property type="entry name" value="YpeA/RimI_acetyltransf"/>
</dbReference>
<dbReference type="GO" id="GO:0016747">
    <property type="term" value="F:acyltransferase activity, transferring groups other than amino-acyl groups"/>
    <property type="evidence" value="ECO:0007669"/>
    <property type="project" value="InterPro"/>
</dbReference>
<proteinExistence type="predicted"/>
<dbReference type="InterPro" id="IPR016181">
    <property type="entry name" value="Acyl_CoA_acyltransferase"/>
</dbReference>
<feature type="transmembrane region" description="Helical" evidence="4">
    <location>
        <begin position="342"/>
        <end position="362"/>
    </location>
</feature>
<keyword evidence="4" id="KW-1133">Transmembrane helix</keyword>
<feature type="transmembrane region" description="Helical" evidence="4">
    <location>
        <begin position="462"/>
        <end position="483"/>
    </location>
</feature>
<feature type="transmembrane region" description="Helical" evidence="4">
    <location>
        <begin position="571"/>
        <end position="590"/>
    </location>
</feature>
<accession>A0A9P1DBN2</accession>
<dbReference type="InterPro" id="IPR000182">
    <property type="entry name" value="GNAT_dom"/>
</dbReference>
<dbReference type="AlphaFoldDB" id="A0A9P1DBN2"/>
<feature type="transmembrane region" description="Helical" evidence="4">
    <location>
        <begin position="503"/>
        <end position="523"/>
    </location>
</feature>
<reference evidence="7" key="2">
    <citation type="submission" date="2024-04" db="EMBL/GenBank/DDBJ databases">
        <authorList>
            <person name="Chen Y."/>
            <person name="Shah S."/>
            <person name="Dougan E. K."/>
            <person name="Thang M."/>
            <person name="Chan C."/>
        </authorList>
    </citation>
    <scope>NUCLEOTIDE SEQUENCE [LARGE SCALE GENOMIC DNA]</scope>
</reference>
<keyword evidence="9" id="KW-1185">Reference proteome</keyword>
<dbReference type="EMBL" id="CAMXCT020003757">
    <property type="protein sequence ID" value="CAL1159453.1"/>
    <property type="molecule type" value="Genomic_DNA"/>
</dbReference>
<protein>
    <submittedName>
        <fullName evidence="8">N-acetyltransferase domain-containing protein</fullName>
    </submittedName>
</protein>
<dbReference type="PROSITE" id="PS51186">
    <property type="entry name" value="GNAT"/>
    <property type="match status" value="1"/>
</dbReference>
<dbReference type="Pfam" id="PF00583">
    <property type="entry name" value="Acetyltransf_1"/>
    <property type="match status" value="1"/>
</dbReference>
<dbReference type="SUPFAM" id="SSF55729">
    <property type="entry name" value="Acyl-CoA N-acyltransferases (Nat)"/>
    <property type="match status" value="1"/>
</dbReference>
<dbReference type="Gene3D" id="3.40.630.30">
    <property type="match status" value="1"/>
</dbReference>
<name>A0A9P1DBN2_9DINO</name>
<evidence type="ECO:0000256" key="3">
    <source>
        <dbReference type="SAM" id="MobiDB-lite"/>
    </source>
</evidence>
<sequence length="652" mass="71729">MLCRSNFHGLGSVHGPWVQRRRPPGGPAAGWHLPGASAALAAGGCLLRRADRADRGKRRAVPLAELLGPELAADWSGSLEVEGMQVVAADLMDLERCMGLVAPVFNVKMDDPGEVESVKKGIAGRLGARRSLVGRDAASPRPRLARPAPHGSTERPELGLVIALQRNADFVALVDLSLWPDDGRVRAPGATSKPGVPCKPYILNLCVEPDFRRQGLARRLMKVSERLIRDVWGDTEIYLHVEDDQVAANYLYEKIGYVPLKYTYDKECPYTKAEAKVLRTVTWRRKFLDAAAEGSPARSGTLLPEALEKDEPVESLDDDEDEEDEDEDEEEEEDEEEVIGAILLWVLTIVCVVITTGSVVAVKECRDYCGLGCVAHGFPVACDGKAEGCFVDCDRGFEEFDKEEELGMVGGDREKLGISNRKECIASEKCEDAAKDEQRIAEACEKQQACDEKGFLGTGPRFVLMLAIVSILPVASTLCMGLYKEAFRWDDSVWEKLNFYDGFGRVVLVIGACLTIYVSYLLLETYINGRRKGAGFIGAVVSLFALMVNCGACFLLALARCNSLKENGSCWEIVDLILVCCKFGCFISLLHQHFGFKLLKGLVERTPVSISLVTGGVCPKMAILDWRDEHSVFNIFNTGLWMQSMTFLIRAG</sequence>
<dbReference type="CDD" id="cd04301">
    <property type="entry name" value="NAT_SF"/>
    <property type="match status" value="1"/>
</dbReference>
<reference evidence="6" key="1">
    <citation type="submission" date="2022-10" db="EMBL/GenBank/DDBJ databases">
        <authorList>
            <person name="Chen Y."/>
            <person name="Dougan E. K."/>
            <person name="Chan C."/>
            <person name="Rhodes N."/>
            <person name="Thang M."/>
        </authorList>
    </citation>
    <scope>NUCLEOTIDE SEQUENCE</scope>
</reference>
<dbReference type="EMBL" id="CAMXCT030003757">
    <property type="protein sequence ID" value="CAL4793390.1"/>
    <property type="molecule type" value="Genomic_DNA"/>
</dbReference>
<organism evidence="6">
    <name type="scientific">Cladocopium goreaui</name>
    <dbReference type="NCBI Taxonomy" id="2562237"/>
    <lineage>
        <taxon>Eukaryota</taxon>
        <taxon>Sar</taxon>
        <taxon>Alveolata</taxon>
        <taxon>Dinophyceae</taxon>
        <taxon>Suessiales</taxon>
        <taxon>Symbiodiniaceae</taxon>
        <taxon>Cladocopium</taxon>
    </lineage>
</organism>
<feature type="domain" description="N-acetyltransferase" evidence="5">
    <location>
        <begin position="113"/>
        <end position="289"/>
    </location>
</feature>
<evidence type="ECO:0000313" key="9">
    <source>
        <dbReference type="Proteomes" id="UP001152797"/>
    </source>
</evidence>
<dbReference type="EMBL" id="CAMXCT010003757">
    <property type="protein sequence ID" value="CAI4006078.1"/>
    <property type="molecule type" value="Genomic_DNA"/>
</dbReference>